<dbReference type="HOGENOM" id="CLU_2070773_0_0_9"/>
<feature type="transmembrane region" description="Helical" evidence="1">
    <location>
        <begin position="20"/>
        <end position="39"/>
    </location>
</feature>
<gene>
    <name evidence="2" type="ORF">PBOR_20365</name>
</gene>
<name>A0A089LIN7_PAEBO</name>
<dbReference type="KEGG" id="pbd:PBOR_20365"/>
<protein>
    <submittedName>
        <fullName evidence="2">Uncharacterized protein</fullName>
    </submittedName>
</protein>
<dbReference type="RefSeq" id="WP_042214516.1">
    <property type="nucleotide sequence ID" value="NZ_CP009285.1"/>
</dbReference>
<keyword evidence="1" id="KW-0472">Membrane</keyword>
<keyword evidence="3" id="KW-1185">Reference proteome</keyword>
<evidence type="ECO:0000313" key="2">
    <source>
        <dbReference type="EMBL" id="AIQ59023.1"/>
    </source>
</evidence>
<organism evidence="2 3">
    <name type="scientific">Paenibacillus borealis</name>
    <dbReference type="NCBI Taxonomy" id="160799"/>
    <lineage>
        <taxon>Bacteria</taxon>
        <taxon>Bacillati</taxon>
        <taxon>Bacillota</taxon>
        <taxon>Bacilli</taxon>
        <taxon>Bacillales</taxon>
        <taxon>Paenibacillaceae</taxon>
        <taxon>Paenibacillus</taxon>
    </lineage>
</organism>
<sequence length="119" mass="13360">MNPRYDTPQPERRVRKKTAAKLSFVLIVILVLLAVLNPGKEDFGEYAVNNLEGTLGIELASGITDLVAQPLVESFTIRKNYILFSTFSIPDIQDGKTFIGDVKAKRKYLGLFKIVFIKL</sequence>
<dbReference type="EMBL" id="CP009285">
    <property type="protein sequence ID" value="AIQ59023.1"/>
    <property type="molecule type" value="Genomic_DNA"/>
</dbReference>
<keyword evidence="1" id="KW-0812">Transmembrane</keyword>
<dbReference type="OrthoDB" id="2617733at2"/>
<dbReference type="Proteomes" id="UP000029518">
    <property type="component" value="Chromosome"/>
</dbReference>
<keyword evidence="1" id="KW-1133">Transmembrane helix</keyword>
<accession>A0A089LIN7</accession>
<proteinExistence type="predicted"/>
<dbReference type="AlphaFoldDB" id="A0A089LIN7"/>
<reference evidence="2" key="1">
    <citation type="submission" date="2014-08" db="EMBL/GenBank/DDBJ databases">
        <title>Comparative genomics of the Paenibacillus odorifer group.</title>
        <authorList>
            <person name="den Bakker H.C."/>
            <person name="Tsai Y.-C.Y.-C."/>
            <person name="Martin N."/>
            <person name="Korlach J."/>
            <person name="Wiedmann M."/>
        </authorList>
    </citation>
    <scope>NUCLEOTIDE SEQUENCE [LARGE SCALE GENOMIC DNA]</scope>
    <source>
        <strain evidence="2">DSM 13188</strain>
    </source>
</reference>
<evidence type="ECO:0000256" key="1">
    <source>
        <dbReference type="SAM" id="Phobius"/>
    </source>
</evidence>
<evidence type="ECO:0000313" key="3">
    <source>
        <dbReference type="Proteomes" id="UP000029518"/>
    </source>
</evidence>